<dbReference type="EMBL" id="BKCJ010227127">
    <property type="protein sequence ID" value="GEY96585.1"/>
    <property type="molecule type" value="Genomic_DNA"/>
</dbReference>
<reference evidence="1" key="1">
    <citation type="journal article" date="2019" name="Sci. Rep.">
        <title>Draft genome of Tanacetum cinerariifolium, the natural source of mosquito coil.</title>
        <authorList>
            <person name="Yamashiro T."/>
            <person name="Shiraishi A."/>
            <person name="Satake H."/>
            <person name="Nakayama K."/>
        </authorList>
    </citation>
    <scope>NUCLEOTIDE SEQUENCE</scope>
</reference>
<gene>
    <name evidence="1" type="ORF">Tci_468559</name>
</gene>
<dbReference type="AlphaFoldDB" id="A0A699HZM8"/>
<organism evidence="1">
    <name type="scientific">Tanacetum cinerariifolium</name>
    <name type="common">Dalmatian daisy</name>
    <name type="synonym">Chrysanthemum cinerariifolium</name>
    <dbReference type="NCBI Taxonomy" id="118510"/>
    <lineage>
        <taxon>Eukaryota</taxon>
        <taxon>Viridiplantae</taxon>
        <taxon>Streptophyta</taxon>
        <taxon>Embryophyta</taxon>
        <taxon>Tracheophyta</taxon>
        <taxon>Spermatophyta</taxon>
        <taxon>Magnoliopsida</taxon>
        <taxon>eudicotyledons</taxon>
        <taxon>Gunneridae</taxon>
        <taxon>Pentapetalae</taxon>
        <taxon>asterids</taxon>
        <taxon>campanulids</taxon>
        <taxon>Asterales</taxon>
        <taxon>Asteraceae</taxon>
        <taxon>Asteroideae</taxon>
        <taxon>Anthemideae</taxon>
        <taxon>Anthemidinae</taxon>
        <taxon>Tanacetum</taxon>
    </lineage>
</organism>
<proteinExistence type="predicted"/>
<protein>
    <submittedName>
        <fullName evidence="1">F-box domain, leucine-rich repeat domain, L domain-like protein</fullName>
    </submittedName>
</protein>
<sequence>MSADVARSHGGDGGGEDRPVHTMYPALAWVALLTEHLQKAYNANKAAFKAHHWVIDPTTGTYNVEKTRRAKSTAISRQGSRSLARIRDEMRQSSTTQEYPSLIDTFFVAHIVNWEFHRDEDRQEMRRLEATGTYTDDEINRLARGGKQRGHIPGVGRILPARATASLMCKTRTFTLGGRGLNPRPLACGNNLPK</sequence>
<evidence type="ECO:0000313" key="1">
    <source>
        <dbReference type="EMBL" id="GEY96585.1"/>
    </source>
</evidence>
<accession>A0A699HZM8</accession>
<comment type="caution">
    <text evidence="1">The sequence shown here is derived from an EMBL/GenBank/DDBJ whole genome shotgun (WGS) entry which is preliminary data.</text>
</comment>
<feature type="non-terminal residue" evidence="1">
    <location>
        <position position="194"/>
    </location>
</feature>
<name>A0A699HZM8_TANCI</name>